<dbReference type="EMBL" id="FCOJ02000131">
    <property type="protein sequence ID" value="SAK98175.1"/>
    <property type="molecule type" value="Genomic_DNA"/>
</dbReference>
<gene>
    <name evidence="2" type="ORF">AWB82_07190</name>
</gene>
<dbReference type="Proteomes" id="UP000054596">
    <property type="component" value="Unassembled WGS sequence"/>
</dbReference>
<dbReference type="PROSITE" id="PS51257">
    <property type="entry name" value="PROKAR_LIPOPROTEIN"/>
    <property type="match status" value="1"/>
</dbReference>
<name>A0A158DUA2_9BURK</name>
<organism evidence="2 3">
    <name type="scientific">Caballeronia glebae</name>
    <dbReference type="NCBI Taxonomy" id="1777143"/>
    <lineage>
        <taxon>Bacteria</taxon>
        <taxon>Pseudomonadati</taxon>
        <taxon>Pseudomonadota</taxon>
        <taxon>Betaproteobacteria</taxon>
        <taxon>Burkholderiales</taxon>
        <taxon>Burkholderiaceae</taxon>
        <taxon>Caballeronia</taxon>
    </lineage>
</organism>
<feature type="chain" id="PRO_5007624521" evidence="1">
    <location>
        <begin position="26"/>
        <end position="176"/>
    </location>
</feature>
<dbReference type="PANTHER" id="PTHR37625:SF4">
    <property type="entry name" value="OUTER MEMBRANE LIPOPROTEIN"/>
    <property type="match status" value="1"/>
</dbReference>
<dbReference type="PANTHER" id="PTHR37625">
    <property type="entry name" value="OUTER MEMBRANE LIPOPROTEIN-RELATED"/>
    <property type="match status" value="1"/>
</dbReference>
<dbReference type="NCBIfam" id="TIGR03352">
    <property type="entry name" value="VI_chp_3"/>
    <property type="match status" value="1"/>
</dbReference>
<keyword evidence="2" id="KW-0449">Lipoprotein</keyword>
<dbReference type="Pfam" id="PF12790">
    <property type="entry name" value="T6SS-SciN"/>
    <property type="match status" value="1"/>
</dbReference>
<accession>A0A158DUA2</accession>
<protein>
    <submittedName>
        <fullName evidence="2">Type VI secretion lipoprotein</fullName>
    </submittedName>
</protein>
<dbReference type="AlphaFoldDB" id="A0A158DUA2"/>
<dbReference type="STRING" id="1777143.AWB82_07190"/>
<keyword evidence="3" id="KW-1185">Reference proteome</keyword>
<sequence>MSKLNHLAGATMLLLALSGCGVWQATSDGTANAYHAMTDWRVKEVNIDVNASADLNSDASGHANSVAVRVYQLKDRKRFDSASFSDLARRDQSVLAPDVQASVAAVVNPGASVSVSQPMQKETRFIAIAAFYRNANQTGAWKQVVAARKLPDEGPLKLTLADGKLTLADEAKAGKK</sequence>
<evidence type="ECO:0000313" key="2">
    <source>
        <dbReference type="EMBL" id="SAK98175.1"/>
    </source>
</evidence>
<dbReference type="InterPro" id="IPR038706">
    <property type="entry name" value="Type_VI_SciN-like_sf"/>
</dbReference>
<dbReference type="OrthoDB" id="7021080at2"/>
<dbReference type="InterPro" id="IPR017734">
    <property type="entry name" value="T6SS_SciN"/>
</dbReference>
<keyword evidence="1" id="KW-0732">Signal</keyword>
<comment type="caution">
    <text evidence="2">The sequence shown here is derived from an EMBL/GenBank/DDBJ whole genome shotgun (WGS) entry which is preliminary data.</text>
</comment>
<evidence type="ECO:0000313" key="3">
    <source>
        <dbReference type="Proteomes" id="UP000054596"/>
    </source>
</evidence>
<evidence type="ECO:0000256" key="1">
    <source>
        <dbReference type="SAM" id="SignalP"/>
    </source>
</evidence>
<proteinExistence type="predicted"/>
<feature type="signal peptide" evidence="1">
    <location>
        <begin position="1"/>
        <end position="25"/>
    </location>
</feature>
<reference evidence="2" key="1">
    <citation type="submission" date="2016-01" db="EMBL/GenBank/DDBJ databases">
        <authorList>
            <person name="Peeters C."/>
        </authorList>
    </citation>
    <scope>NUCLEOTIDE SEQUENCE [LARGE SCALE GENOMIC DNA]</scope>
    <source>
        <strain evidence="2">LMG 29325</strain>
    </source>
</reference>
<dbReference type="Gene3D" id="2.60.40.4150">
    <property type="entry name" value="Type VI secretion system, lipoprotein SciN"/>
    <property type="match status" value="1"/>
</dbReference>